<keyword evidence="2" id="KW-0378">Hydrolase</keyword>
<name>A0A8E6B4N2_9BACT</name>
<dbReference type="Proteomes" id="UP000676194">
    <property type="component" value="Chromosome"/>
</dbReference>
<dbReference type="GO" id="GO:0016787">
    <property type="term" value="F:hydrolase activity"/>
    <property type="evidence" value="ECO:0007669"/>
    <property type="project" value="UniProtKB-KW"/>
</dbReference>
<dbReference type="AlphaFoldDB" id="A0A8E6B4N2"/>
<evidence type="ECO:0000313" key="3">
    <source>
        <dbReference type="Proteomes" id="UP000676194"/>
    </source>
</evidence>
<dbReference type="InterPro" id="IPR050261">
    <property type="entry name" value="FrsA_esterase"/>
</dbReference>
<evidence type="ECO:0000313" key="2">
    <source>
        <dbReference type="EMBL" id="QVL30438.1"/>
    </source>
</evidence>
<proteinExistence type="predicted"/>
<dbReference type="KEGG" id="tsph:KIH39_16445"/>
<dbReference type="EMBL" id="CP074694">
    <property type="protein sequence ID" value="QVL30438.1"/>
    <property type="molecule type" value="Genomic_DNA"/>
</dbReference>
<dbReference type="Pfam" id="PF01738">
    <property type="entry name" value="DLH"/>
    <property type="match status" value="1"/>
</dbReference>
<reference evidence="2" key="1">
    <citation type="submission" date="2021-05" db="EMBL/GenBank/DDBJ databases">
        <title>Complete genome sequence of the cellulolytic planctomycete Telmatocola sphagniphila SP2T and characterization of the first cellulase from planctomycetes.</title>
        <authorList>
            <person name="Rakitin A.L."/>
            <person name="Beletsky A.V."/>
            <person name="Naumoff D.G."/>
            <person name="Kulichevskaya I.S."/>
            <person name="Mardanov A.V."/>
            <person name="Ravin N.V."/>
            <person name="Dedysh S.N."/>
        </authorList>
    </citation>
    <scope>NUCLEOTIDE SEQUENCE</scope>
    <source>
        <strain evidence="2">SP2T</strain>
    </source>
</reference>
<dbReference type="PANTHER" id="PTHR22946:SF0">
    <property type="entry name" value="DIENELACTONE HYDROLASE DOMAIN-CONTAINING PROTEIN"/>
    <property type="match status" value="1"/>
</dbReference>
<sequence length="259" mass="28093">MKQILSAMVILFGASLVRAEVKTRTIEYTYEGTKLVGFLAYDDAHKDKKPGVLVVHEWWGLNDYAKERAKALAKLGYVAFCPDMYGEGATTEHPEDAGKMSTLVRNNVKIWQGRANAGLKILASQPEVDSSKLAAIGYCFGGSTALELAYSGANLKAVCTFHAGLPTPSETDAKAIKAKVLVCNGADDTFVSAASIKNFKAALTQAGVDLQFENYPGAVHSFTVAEADKRKLPGMAYNKAADEKSWQQMQDLFHKVFAK</sequence>
<evidence type="ECO:0000259" key="1">
    <source>
        <dbReference type="Pfam" id="PF01738"/>
    </source>
</evidence>
<dbReference type="InterPro" id="IPR002925">
    <property type="entry name" value="Dienelactn_hydro"/>
</dbReference>
<protein>
    <submittedName>
        <fullName evidence="2">Dienelactone hydrolase family protein</fullName>
    </submittedName>
</protein>
<dbReference type="InterPro" id="IPR029058">
    <property type="entry name" value="AB_hydrolase_fold"/>
</dbReference>
<dbReference type="SUPFAM" id="SSF53474">
    <property type="entry name" value="alpha/beta-Hydrolases"/>
    <property type="match status" value="1"/>
</dbReference>
<feature type="domain" description="Dienelactone hydrolase" evidence="1">
    <location>
        <begin position="41"/>
        <end position="256"/>
    </location>
</feature>
<keyword evidence="3" id="KW-1185">Reference proteome</keyword>
<dbReference type="RefSeq" id="WP_213494309.1">
    <property type="nucleotide sequence ID" value="NZ_CP074694.1"/>
</dbReference>
<dbReference type="PANTHER" id="PTHR22946">
    <property type="entry name" value="DIENELACTONE HYDROLASE DOMAIN-CONTAINING PROTEIN-RELATED"/>
    <property type="match status" value="1"/>
</dbReference>
<accession>A0A8E6B4N2</accession>
<gene>
    <name evidence="2" type="ORF">KIH39_16445</name>
</gene>
<organism evidence="2 3">
    <name type="scientific">Telmatocola sphagniphila</name>
    <dbReference type="NCBI Taxonomy" id="1123043"/>
    <lineage>
        <taxon>Bacteria</taxon>
        <taxon>Pseudomonadati</taxon>
        <taxon>Planctomycetota</taxon>
        <taxon>Planctomycetia</taxon>
        <taxon>Gemmatales</taxon>
        <taxon>Gemmataceae</taxon>
    </lineage>
</organism>
<dbReference type="Gene3D" id="3.40.50.1820">
    <property type="entry name" value="alpha/beta hydrolase"/>
    <property type="match status" value="1"/>
</dbReference>